<organism evidence="1 2">
    <name type="scientific">Rhodococcus olei</name>
    <dbReference type="NCBI Taxonomy" id="2161675"/>
    <lineage>
        <taxon>Bacteria</taxon>
        <taxon>Bacillati</taxon>
        <taxon>Actinomycetota</taxon>
        <taxon>Actinomycetes</taxon>
        <taxon>Mycobacteriales</taxon>
        <taxon>Nocardiaceae</taxon>
        <taxon>Rhodococcus</taxon>
    </lineage>
</organism>
<comment type="caution">
    <text evidence="1">The sequence shown here is derived from an EMBL/GenBank/DDBJ whole genome shotgun (WGS) entry which is preliminary data.</text>
</comment>
<reference evidence="2" key="1">
    <citation type="journal article" date="2019" name="Int. J. Syst. Evol. Microbiol.">
        <title>The Global Catalogue of Microorganisms (GCM) 10K type strain sequencing project: providing services to taxonomists for standard genome sequencing and annotation.</title>
        <authorList>
            <consortium name="The Broad Institute Genomics Platform"/>
            <consortium name="The Broad Institute Genome Sequencing Center for Infectious Disease"/>
            <person name="Wu L."/>
            <person name="Ma J."/>
        </authorList>
    </citation>
    <scope>NUCLEOTIDE SEQUENCE [LARGE SCALE GENOMIC DNA]</scope>
    <source>
        <strain evidence="2">JCM 32206</strain>
    </source>
</reference>
<dbReference type="EMBL" id="BAABFB010000075">
    <property type="protein sequence ID" value="GAA4490463.1"/>
    <property type="molecule type" value="Genomic_DNA"/>
</dbReference>
<protein>
    <recommendedName>
        <fullName evidence="3">DUF3263 domain-containing protein</fullName>
    </recommendedName>
</protein>
<evidence type="ECO:0000313" key="2">
    <source>
        <dbReference type="Proteomes" id="UP001501183"/>
    </source>
</evidence>
<name>A0ABP8PQD2_9NOCA</name>
<sequence>MNKEDRELVRFAAAWAPFGGAPPGEVFVTFGMTADRYQRRLRQILAACAVDRAQGRALNDILRNLGA</sequence>
<evidence type="ECO:0000313" key="1">
    <source>
        <dbReference type="EMBL" id="GAA4490463.1"/>
    </source>
</evidence>
<proteinExistence type="predicted"/>
<keyword evidence="2" id="KW-1185">Reference proteome</keyword>
<evidence type="ECO:0008006" key="3">
    <source>
        <dbReference type="Google" id="ProtNLM"/>
    </source>
</evidence>
<accession>A0ABP8PQD2</accession>
<gene>
    <name evidence="1" type="ORF">GCM10023094_53850</name>
</gene>
<dbReference type="Proteomes" id="UP001501183">
    <property type="component" value="Unassembled WGS sequence"/>
</dbReference>
<dbReference type="RefSeq" id="WP_345353042.1">
    <property type="nucleotide sequence ID" value="NZ_BAABFB010000075.1"/>
</dbReference>